<evidence type="ECO:0000313" key="3">
    <source>
        <dbReference type="Proteomes" id="UP001156873"/>
    </source>
</evidence>
<evidence type="ECO:0000256" key="1">
    <source>
        <dbReference type="SAM" id="MobiDB-lite"/>
    </source>
</evidence>
<dbReference type="EMBL" id="JARXRO010000013">
    <property type="protein sequence ID" value="MDH5833320.1"/>
    <property type="molecule type" value="Genomic_DNA"/>
</dbReference>
<comment type="caution">
    <text evidence="2">The sequence shown here is derived from an EMBL/GenBank/DDBJ whole genome shotgun (WGS) entry which is preliminary data.</text>
</comment>
<feature type="compositionally biased region" description="Basic and acidic residues" evidence="1">
    <location>
        <begin position="55"/>
        <end position="73"/>
    </location>
</feature>
<name>A0ABT6JRK6_9GAMM</name>
<keyword evidence="3" id="KW-1185">Reference proteome</keyword>
<accession>A0ABT6JRK6</accession>
<reference evidence="2 3" key="1">
    <citation type="submission" date="2023-04" db="EMBL/GenBank/DDBJ databases">
        <title>Luteimonas sp. M1R5S59.</title>
        <authorList>
            <person name="Sun J.-Q."/>
        </authorList>
    </citation>
    <scope>NUCLEOTIDE SEQUENCE [LARGE SCALE GENOMIC DNA]</scope>
    <source>
        <strain evidence="2 3">M1R5S59</strain>
    </source>
</reference>
<feature type="region of interest" description="Disordered" evidence="1">
    <location>
        <begin position="1"/>
        <end position="79"/>
    </location>
</feature>
<gene>
    <name evidence="2" type="ORF">QFW81_05185</name>
</gene>
<organism evidence="2 3">
    <name type="scientific">Luteimonas kalidii</name>
    <dbReference type="NCBI Taxonomy" id="3042025"/>
    <lineage>
        <taxon>Bacteria</taxon>
        <taxon>Pseudomonadati</taxon>
        <taxon>Pseudomonadota</taxon>
        <taxon>Gammaproteobacteria</taxon>
        <taxon>Lysobacterales</taxon>
        <taxon>Lysobacteraceae</taxon>
        <taxon>Luteimonas</taxon>
    </lineage>
</organism>
<dbReference type="Proteomes" id="UP001156873">
    <property type="component" value="Unassembled WGS sequence"/>
</dbReference>
<sequence>MASPRTPPWKKRNPVKPAARVQLTPAQKEQARERAKAAGRRYPNLVDNMWAAAQAKRETPADARSRDGGRGEDRDDDDH</sequence>
<dbReference type="RefSeq" id="WP_280577546.1">
    <property type="nucleotide sequence ID" value="NZ_JARXRO010000013.1"/>
</dbReference>
<evidence type="ECO:0000313" key="2">
    <source>
        <dbReference type="EMBL" id="MDH5833320.1"/>
    </source>
</evidence>
<protein>
    <submittedName>
        <fullName evidence="2">Uncharacterized protein</fullName>
    </submittedName>
</protein>
<proteinExistence type="predicted"/>